<feature type="region of interest" description="Disordered" evidence="1">
    <location>
        <begin position="23"/>
        <end position="99"/>
    </location>
</feature>
<evidence type="ECO:0000313" key="3">
    <source>
        <dbReference type="Proteomes" id="UP001139534"/>
    </source>
</evidence>
<organism evidence="2 3">
    <name type="scientific">Paenibacillus mellifer</name>
    <dbReference type="NCBI Taxonomy" id="2937794"/>
    <lineage>
        <taxon>Bacteria</taxon>
        <taxon>Bacillati</taxon>
        <taxon>Bacillota</taxon>
        <taxon>Bacilli</taxon>
        <taxon>Bacillales</taxon>
        <taxon>Paenibacillaceae</taxon>
        <taxon>Paenibacillus</taxon>
    </lineage>
</organism>
<dbReference type="Proteomes" id="UP001139534">
    <property type="component" value="Unassembled WGS sequence"/>
</dbReference>
<evidence type="ECO:0000256" key="1">
    <source>
        <dbReference type="SAM" id="MobiDB-lite"/>
    </source>
</evidence>
<reference evidence="2" key="1">
    <citation type="submission" date="2022-04" db="EMBL/GenBank/DDBJ databases">
        <authorList>
            <person name="Seo M.-J."/>
        </authorList>
    </citation>
    <scope>NUCLEOTIDE SEQUENCE</scope>
    <source>
        <strain evidence="2">MBLB2552</strain>
    </source>
</reference>
<comment type="caution">
    <text evidence="2">The sequence shown here is derived from an EMBL/GenBank/DDBJ whole genome shotgun (WGS) entry which is preliminary data.</text>
</comment>
<evidence type="ECO:0000313" key="2">
    <source>
        <dbReference type="EMBL" id="MCK8485728.1"/>
    </source>
</evidence>
<proteinExistence type="predicted"/>
<sequence>MDVLDDRTSADFEYERYELLKEYRPENDIPSDDLLPHDTRVAQGVSEEETSAVGQEDPFPDVPDADAIQKDSPVDPVAPDPDAMHGTDLLNGFDGDETE</sequence>
<protein>
    <submittedName>
        <fullName evidence="2">Uncharacterized protein</fullName>
    </submittedName>
</protein>
<name>A0A9X1XVH7_9BACL</name>
<dbReference type="AlphaFoldDB" id="A0A9X1XVH7"/>
<gene>
    <name evidence="2" type="ORF">M0651_00900</name>
</gene>
<accession>A0A9X1XVH7</accession>
<keyword evidence="3" id="KW-1185">Reference proteome</keyword>
<dbReference type="EMBL" id="JALPRK010000001">
    <property type="protein sequence ID" value="MCK8485728.1"/>
    <property type="molecule type" value="Genomic_DNA"/>
</dbReference>
<dbReference type="RefSeq" id="WP_248549979.1">
    <property type="nucleotide sequence ID" value="NZ_JALPRK010000001.1"/>
</dbReference>